<gene>
    <name evidence="2" type="ORF">SASPL_131718</name>
</gene>
<evidence type="ECO:0000313" key="2">
    <source>
        <dbReference type="EMBL" id="KAG6408699.1"/>
    </source>
</evidence>
<dbReference type="Pfam" id="PF13450">
    <property type="entry name" value="NAD_binding_8"/>
    <property type="match status" value="1"/>
</dbReference>
<dbReference type="GO" id="GO:0016116">
    <property type="term" value="P:carotenoid metabolic process"/>
    <property type="evidence" value="ECO:0007669"/>
    <property type="project" value="InterPro"/>
</dbReference>
<sequence>MALATATATLPLRPSSFTSNSNSKCSTTRIRISAQISTNGSPPLAKTFSGKPEADVIVIGSGIGGLCCGALLARYDQDVLVLESHDLPGVLLIHLQSKITSLILVLLYSPVFSQEVLRQPSSSGQVSHRFGYACKVTLILLDNLKVLDALGESPPCAPMTRGRRRGGDHGEGGEEGGGEGGDGLEGGQGDVEGVEEAGVHGGGLLDGEGLELGEDGVEHDCAQEDWSY</sequence>
<dbReference type="AlphaFoldDB" id="A0A8X8X9S8"/>
<dbReference type="SUPFAM" id="SSF51905">
    <property type="entry name" value="FAD/NAD(P)-binding domain"/>
    <property type="match status" value="1"/>
</dbReference>
<comment type="caution">
    <text evidence="2">The sequence shown here is derived from an EMBL/GenBank/DDBJ whole genome shotgun (WGS) entry which is preliminary data.</text>
</comment>
<proteinExistence type="predicted"/>
<organism evidence="2">
    <name type="scientific">Salvia splendens</name>
    <name type="common">Scarlet sage</name>
    <dbReference type="NCBI Taxonomy" id="180675"/>
    <lineage>
        <taxon>Eukaryota</taxon>
        <taxon>Viridiplantae</taxon>
        <taxon>Streptophyta</taxon>
        <taxon>Embryophyta</taxon>
        <taxon>Tracheophyta</taxon>
        <taxon>Spermatophyta</taxon>
        <taxon>Magnoliopsida</taxon>
        <taxon>eudicotyledons</taxon>
        <taxon>Gunneridae</taxon>
        <taxon>Pentapetalae</taxon>
        <taxon>asterids</taxon>
        <taxon>lamiids</taxon>
        <taxon>Lamiales</taxon>
        <taxon>Lamiaceae</taxon>
        <taxon>Nepetoideae</taxon>
        <taxon>Mentheae</taxon>
        <taxon>Salviinae</taxon>
        <taxon>Salvia</taxon>
        <taxon>Salvia subgen. Calosphace</taxon>
        <taxon>core Calosphace</taxon>
    </lineage>
</organism>
<evidence type="ECO:0000313" key="3">
    <source>
        <dbReference type="Proteomes" id="UP000298416"/>
    </source>
</evidence>
<dbReference type="PANTHER" id="PTHR46313:SF1">
    <property type="entry name" value="FAD_NAD(P)-BINDING OXIDOREDUCTASE FAMILY PROTEIN"/>
    <property type="match status" value="1"/>
</dbReference>
<protein>
    <submittedName>
        <fullName evidence="2">Uncharacterized protein</fullName>
    </submittedName>
</protein>
<reference evidence="2" key="2">
    <citation type="submission" date="2020-08" db="EMBL/GenBank/DDBJ databases">
        <title>Plant Genome Project.</title>
        <authorList>
            <person name="Zhang R.-G."/>
        </authorList>
    </citation>
    <scope>NUCLEOTIDE SEQUENCE</scope>
    <source>
        <strain evidence="2">Huo1</strain>
        <tissue evidence="2">Leaf</tissue>
    </source>
</reference>
<name>A0A8X8X9S8_SALSN</name>
<dbReference type="InterPro" id="IPR045892">
    <property type="entry name" value="CrtISO-like"/>
</dbReference>
<dbReference type="InterPro" id="IPR036188">
    <property type="entry name" value="FAD/NAD-bd_sf"/>
</dbReference>
<evidence type="ECO:0000256" key="1">
    <source>
        <dbReference type="SAM" id="MobiDB-lite"/>
    </source>
</evidence>
<dbReference type="EMBL" id="PNBA02000011">
    <property type="protein sequence ID" value="KAG6408699.1"/>
    <property type="molecule type" value="Genomic_DNA"/>
</dbReference>
<dbReference type="Proteomes" id="UP000298416">
    <property type="component" value="Unassembled WGS sequence"/>
</dbReference>
<accession>A0A8X8X9S8</accession>
<dbReference type="Gene3D" id="3.50.50.60">
    <property type="entry name" value="FAD/NAD(P)-binding domain"/>
    <property type="match status" value="1"/>
</dbReference>
<feature type="compositionally biased region" description="Gly residues" evidence="1">
    <location>
        <begin position="178"/>
        <end position="190"/>
    </location>
</feature>
<keyword evidence="3" id="KW-1185">Reference proteome</keyword>
<reference evidence="2" key="1">
    <citation type="submission" date="2018-01" db="EMBL/GenBank/DDBJ databases">
        <authorList>
            <person name="Mao J.F."/>
        </authorList>
    </citation>
    <scope>NUCLEOTIDE SEQUENCE</scope>
    <source>
        <strain evidence="2">Huo1</strain>
        <tissue evidence="2">Leaf</tissue>
    </source>
</reference>
<feature type="region of interest" description="Disordered" evidence="1">
    <location>
        <begin position="155"/>
        <end position="228"/>
    </location>
</feature>
<dbReference type="PANTHER" id="PTHR46313">
    <property type="match status" value="1"/>
</dbReference>